<comment type="similarity">
    <text evidence="1">Belongs to the CbxX/CfxQ family.</text>
</comment>
<evidence type="ECO:0000259" key="4">
    <source>
        <dbReference type="SMART" id="SM00382"/>
    </source>
</evidence>
<proteinExistence type="inferred from homology"/>
<evidence type="ECO:0000313" key="6">
    <source>
        <dbReference type="Proteomes" id="UP001148614"/>
    </source>
</evidence>
<organism evidence="5 6">
    <name type="scientific">Xylaria arbuscula</name>
    <dbReference type="NCBI Taxonomy" id="114810"/>
    <lineage>
        <taxon>Eukaryota</taxon>
        <taxon>Fungi</taxon>
        <taxon>Dikarya</taxon>
        <taxon>Ascomycota</taxon>
        <taxon>Pezizomycotina</taxon>
        <taxon>Sordariomycetes</taxon>
        <taxon>Xylariomycetidae</taxon>
        <taxon>Xylariales</taxon>
        <taxon>Xylariaceae</taxon>
        <taxon>Xylaria</taxon>
    </lineage>
</organism>
<evidence type="ECO:0000256" key="1">
    <source>
        <dbReference type="ARBA" id="ARBA00010378"/>
    </source>
</evidence>
<dbReference type="InterPro" id="IPR041627">
    <property type="entry name" value="AAA_lid_6"/>
</dbReference>
<dbReference type="PANTHER" id="PTHR43392:SF2">
    <property type="entry name" value="AAA-TYPE ATPASE FAMILY PROTEIN _ ANKYRIN REPEAT FAMILY PROTEIN"/>
    <property type="match status" value="1"/>
</dbReference>
<dbReference type="GO" id="GO:0005524">
    <property type="term" value="F:ATP binding"/>
    <property type="evidence" value="ECO:0007669"/>
    <property type="project" value="UniProtKB-KW"/>
</dbReference>
<dbReference type="EMBL" id="JANPWZ010000696">
    <property type="protein sequence ID" value="KAJ3573267.1"/>
    <property type="molecule type" value="Genomic_DNA"/>
</dbReference>
<comment type="caution">
    <text evidence="5">The sequence shown here is derived from an EMBL/GenBank/DDBJ whole genome shotgun (WGS) entry which is preliminary data.</text>
</comment>
<evidence type="ECO:0000256" key="3">
    <source>
        <dbReference type="ARBA" id="ARBA00022840"/>
    </source>
</evidence>
<dbReference type="Pfam" id="PF00004">
    <property type="entry name" value="AAA"/>
    <property type="match status" value="1"/>
</dbReference>
<dbReference type="InterPro" id="IPR050773">
    <property type="entry name" value="CbxX/CfxQ_RuBisCO_ESX"/>
</dbReference>
<evidence type="ECO:0000313" key="5">
    <source>
        <dbReference type="EMBL" id="KAJ3573267.1"/>
    </source>
</evidence>
<feature type="domain" description="AAA+ ATPase" evidence="4">
    <location>
        <begin position="221"/>
        <end position="358"/>
    </location>
</feature>
<dbReference type="PANTHER" id="PTHR43392">
    <property type="entry name" value="AAA-TYPE ATPASE FAMILY PROTEIN / ANKYRIN REPEAT FAMILY PROTEIN"/>
    <property type="match status" value="1"/>
</dbReference>
<dbReference type="SUPFAM" id="SSF52540">
    <property type="entry name" value="P-loop containing nucleoside triphosphate hydrolases"/>
    <property type="match status" value="2"/>
</dbReference>
<dbReference type="InterPro" id="IPR003593">
    <property type="entry name" value="AAA+_ATPase"/>
</dbReference>
<dbReference type="FunFam" id="3.40.50.300:FF:000216">
    <property type="entry name" value="Type VII secretion ATPase EccA"/>
    <property type="match status" value="1"/>
</dbReference>
<dbReference type="InterPro" id="IPR027417">
    <property type="entry name" value="P-loop_NTPase"/>
</dbReference>
<name>A0A9W8NEX4_9PEZI</name>
<evidence type="ECO:0000256" key="2">
    <source>
        <dbReference type="ARBA" id="ARBA00022741"/>
    </source>
</evidence>
<keyword evidence="6" id="KW-1185">Reference proteome</keyword>
<dbReference type="Pfam" id="PF17866">
    <property type="entry name" value="AAA_lid_6"/>
    <property type="match status" value="1"/>
</dbReference>
<keyword evidence="2" id="KW-0547">Nucleotide-binding</keyword>
<accession>A0A9W8NEX4</accession>
<dbReference type="Gene3D" id="3.40.50.300">
    <property type="entry name" value="P-loop containing nucleotide triphosphate hydrolases"/>
    <property type="match status" value="2"/>
</dbReference>
<reference evidence="5" key="1">
    <citation type="submission" date="2022-07" db="EMBL/GenBank/DDBJ databases">
        <title>Genome Sequence of Xylaria arbuscula.</title>
        <authorList>
            <person name="Buettner E."/>
        </authorList>
    </citation>
    <scope>NUCLEOTIDE SEQUENCE</scope>
    <source>
        <strain evidence="5">VT107</strain>
    </source>
</reference>
<dbReference type="PRINTS" id="PR00819">
    <property type="entry name" value="CBXCFQXSUPER"/>
</dbReference>
<protein>
    <recommendedName>
        <fullName evidence="4">AAA+ ATPase domain-containing protein</fullName>
    </recommendedName>
</protein>
<dbReference type="InterPro" id="IPR000641">
    <property type="entry name" value="CbxX/CfxQ"/>
</dbReference>
<dbReference type="VEuPathDB" id="FungiDB:F4678DRAFT_333383"/>
<dbReference type="Proteomes" id="UP001148614">
    <property type="component" value="Unassembled WGS sequence"/>
</dbReference>
<dbReference type="GO" id="GO:0016887">
    <property type="term" value="F:ATP hydrolysis activity"/>
    <property type="evidence" value="ECO:0007669"/>
    <property type="project" value="InterPro"/>
</dbReference>
<dbReference type="AlphaFoldDB" id="A0A9W8NEX4"/>
<dbReference type="InterPro" id="IPR003959">
    <property type="entry name" value="ATPase_AAA_core"/>
</dbReference>
<gene>
    <name evidence="5" type="ORF">NPX13_g4766</name>
</gene>
<sequence length="472" mass="53033">MPNFRNASSSSKPMIGRFMVDPEYNGEVMMKTPTDFKGKYLGESGILTKAILESAQGRVLIIDEAYSLADLSDGNSYRTAVIDTIVAEGDGFRYHQILNMKLAESGFTASASAKEIAMKVLDKTRNHRNYGNAGEVDILLDRAKIQQRKRLSALNDEGDAHLKFEPQDFDPDFDRTDRSETSIRQVFADFVGAEALIDKFEGYQRIARNAEALGIDPRSQIPFTFLFRGPPGAGKTTTTRRMGEVFYHLGFLATQDVVSCSGTDLIGEYIGQTGPKTQKVFQKALGKVLFVDEAYHLSDNEFGWEAVTEMMNILTKEEYRNKIIVILAGYGEDINRLISINPGFGSRFSEVLDFKHLAVEKCTELLIRCLHGYKLDMSSINKLTEIKLFEPIQDLVALPGWGNARDIQTIARSVFGSILKSKTQPPSLVVTDEIIESEVNQMLRERRERANDIQDSSRLRPFVFHRHNLSKA</sequence>
<dbReference type="SMART" id="SM00382">
    <property type="entry name" value="AAA"/>
    <property type="match status" value="1"/>
</dbReference>
<keyword evidence="3" id="KW-0067">ATP-binding</keyword>